<dbReference type="Proteomes" id="UP000631653">
    <property type="component" value="Unassembled WGS sequence"/>
</dbReference>
<evidence type="ECO:0000256" key="1">
    <source>
        <dbReference type="SAM" id="MobiDB-lite"/>
    </source>
</evidence>
<name>A0ABX0K146_9PROT</name>
<evidence type="ECO:0000313" key="3">
    <source>
        <dbReference type="EMBL" id="NHN89321.1"/>
    </source>
</evidence>
<feature type="region of interest" description="Disordered" evidence="1">
    <location>
        <begin position="38"/>
        <end position="68"/>
    </location>
</feature>
<accession>A0ABX0K146</accession>
<keyword evidence="2" id="KW-0812">Transmembrane</keyword>
<evidence type="ECO:0000256" key="2">
    <source>
        <dbReference type="SAM" id="Phobius"/>
    </source>
</evidence>
<keyword evidence="2" id="KW-1133">Transmembrane helix</keyword>
<keyword evidence="2" id="KW-0472">Membrane</keyword>
<comment type="caution">
    <text evidence="3">The sequence shown here is derived from an EMBL/GenBank/DDBJ whole genome shotgun (WGS) entry which is preliminary data.</text>
</comment>
<sequence>MQGMTPEFQKRQRPAAVLLIAASVAAAGALVTLVRKVAGSRTKSDAGVKTAVTPTPATPAPAPAAAHG</sequence>
<keyword evidence="4" id="KW-1185">Reference proteome</keyword>
<feature type="transmembrane region" description="Helical" evidence="2">
    <location>
        <begin position="15"/>
        <end position="34"/>
    </location>
</feature>
<dbReference type="RefSeq" id="WP_173570656.1">
    <property type="nucleotide sequence ID" value="NZ_WOSY01000011.1"/>
</dbReference>
<evidence type="ECO:0000313" key="4">
    <source>
        <dbReference type="Proteomes" id="UP000631653"/>
    </source>
</evidence>
<dbReference type="EMBL" id="WOSY01000011">
    <property type="protein sequence ID" value="NHN89321.1"/>
    <property type="molecule type" value="Genomic_DNA"/>
</dbReference>
<protein>
    <submittedName>
        <fullName evidence="3">Uncharacterized protein</fullName>
    </submittedName>
</protein>
<reference evidence="3 4" key="1">
    <citation type="journal article" date="2020" name="Int. J. Syst. Evol. Microbiol.">
        <title>Novel acetic acid bacteria from cider fermentations: Acetobacter conturbans sp. nov. and Acetobacter fallax sp. nov.</title>
        <authorList>
            <person name="Sombolestani A.S."/>
            <person name="Cleenwerck I."/>
            <person name="Cnockaert M."/>
            <person name="Borremans W."/>
            <person name="Wieme A.D."/>
            <person name="De Vuyst L."/>
            <person name="Vandamme P."/>
        </authorList>
    </citation>
    <scope>NUCLEOTIDE SEQUENCE [LARGE SCALE GENOMIC DNA]</scope>
    <source>
        <strain evidence="3 4">LMG 1627</strain>
    </source>
</reference>
<organism evidence="3 4">
    <name type="scientific">Acetobacter conturbans</name>
    <dbReference type="NCBI Taxonomy" id="1737472"/>
    <lineage>
        <taxon>Bacteria</taxon>
        <taxon>Pseudomonadati</taxon>
        <taxon>Pseudomonadota</taxon>
        <taxon>Alphaproteobacteria</taxon>
        <taxon>Acetobacterales</taxon>
        <taxon>Acetobacteraceae</taxon>
        <taxon>Acetobacter</taxon>
    </lineage>
</organism>
<proteinExistence type="predicted"/>
<gene>
    <name evidence="3" type="ORF">GOB81_11885</name>
</gene>